<evidence type="ECO:0000313" key="1">
    <source>
        <dbReference type="EMBL" id="KAL3124464.1"/>
    </source>
</evidence>
<proteinExistence type="predicted"/>
<name>A0ABD2MDI6_9BILA</name>
<dbReference type="PANTHER" id="PTHR15605">
    <property type="entry name" value="KINESIN-ASSOCIATED PROTEINS"/>
    <property type="match status" value="1"/>
</dbReference>
<accession>A0ABD2MDI6</accession>
<organism evidence="1 2">
    <name type="scientific">Heterodera trifolii</name>
    <dbReference type="NCBI Taxonomy" id="157864"/>
    <lineage>
        <taxon>Eukaryota</taxon>
        <taxon>Metazoa</taxon>
        <taxon>Ecdysozoa</taxon>
        <taxon>Nematoda</taxon>
        <taxon>Chromadorea</taxon>
        <taxon>Rhabditida</taxon>
        <taxon>Tylenchina</taxon>
        <taxon>Tylenchomorpha</taxon>
        <taxon>Tylenchoidea</taxon>
        <taxon>Heteroderidae</taxon>
        <taxon>Heteroderinae</taxon>
        <taxon>Heterodera</taxon>
    </lineage>
</organism>
<dbReference type="InterPro" id="IPR008658">
    <property type="entry name" value="KAP3"/>
</dbReference>
<dbReference type="AlphaFoldDB" id="A0ABD2MDI6"/>
<evidence type="ECO:0000313" key="2">
    <source>
        <dbReference type="Proteomes" id="UP001620626"/>
    </source>
</evidence>
<sequence>MSFHQQRMDLEMDVHSLEKALVLRFLVGDKKQRKIIQLNGLNERSDTAAVARLVLDQCQPLVPSDRISELERLVFYLQKRHNPNETDSDSMTGIEIHAKMDDLEVVDRLCPFVRFRSQFCCVQSYMELLYEEGESQAARGGNARRIGAPCRCIAIGTNCGE</sequence>
<dbReference type="Pfam" id="PF05804">
    <property type="entry name" value="KAP"/>
    <property type="match status" value="1"/>
</dbReference>
<gene>
    <name evidence="1" type="ORF">niasHT_007747</name>
</gene>
<dbReference type="EMBL" id="JBICBT010000073">
    <property type="protein sequence ID" value="KAL3124464.1"/>
    <property type="molecule type" value="Genomic_DNA"/>
</dbReference>
<reference evidence="1 2" key="1">
    <citation type="submission" date="2024-10" db="EMBL/GenBank/DDBJ databases">
        <authorList>
            <person name="Kim D."/>
        </authorList>
    </citation>
    <scope>NUCLEOTIDE SEQUENCE [LARGE SCALE GENOMIC DNA]</scope>
    <source>
        <strain evidence="1">BH-2024</strain>
    </source>
</reference>
<protein>
    <submittedName>
        <fullName evidence="1">Uncharacterized protein</fullName>
    </submittedName>
</protein>
<dbReference type="Proteomes" id="UP001620626">
    <property type="component" value="Unassembled WGS sequence"/>
</dbReference>
<keyword evidence="2" id="KW-1185">Reference proteome</keyword>
<comment type="caution">
    <text evidence="1">The sequence shown here is derived from an EMBL/GenBank/DDBJ whole genome shotgun (WGS) entry which is preliminary data.</text>
</comment>
<dbReference type="PANTHER" id="PTHR15605:SF2">
    <property type="entry name" value="KINESIN-ASSOCIATED PROTEIN 3"/>
    <property type="match status" value="1"/>
</dbReference>